<evidence type="ECO:0000256" key="1">
    <source>
        <dbReference type="ARBA" id="ARBA00008596"/>
    </source>
</evidence>
<dbReference type="GO" id="GO:0003729">
    <property type="term" value="F:mRNA binding"/>
    <property type="evidence" value="ECO:0007669"/>
    <property type="project" value="TreeGrafter"/>
</dbReference>
<evidence type="ECO:0000256" key="2">
    <source>
        <dbReference type="ARBA" id="ARBA00022980"/>
    </source>
</evidence>
<protein>
    <recommendedName>
        <fullName evidence="4">40S ribosomal protein S26</fullName>
    </recommendedName>
</protein>
<dbReference type="InterPro" id="IPR038551">
    <property type="entry name" value="Ribosomal_eS26_sf"/>
</dbReference>
<dbReference type="Pfam" id="PF01283">
    <property type="entry name" value="Ribosomal_S26e"/>
    <property type="match status" value="1"/>
</dbReference>
<dbReference type="Gene3D" id="3.30.1740.20">
    <property type="entry name" value="Ribosomal protein S26e"/>
    <property type="match status" value="1"/>
</dbReference>
<feature type="compositionally biased region" description="Polar residues" evidence="5">
    <location>
        <begin position="113"/>
        <end position="127"/>
    </location>
</feature>
<evidence type="ECO:0000256" key="3">
    <source>
        <dbReference type="ARBA" id="ARBA00023274"/>
    </source>
</evidence>
<sequence length="127" mass="14516">MTKKRRNGGRSKKNRGHVKSVRCVNCGRCVPKDKVIRKLVIRSIVDSAALADFRAATVYESYIFPKLFQLLLYCVSCAVHAKVVHIRSREKRKIRAQPPKFVPKRPDEFPNRPTGQQTGAIVEQEQN</sequence>
<dbReference type="GO" id="GO:0003735">
    <property type="term" value="F:structural constituent of ribosome"/>
    <property type="evidence" value="ECO:0007669"/>
    <property type="project" value="InterPro"/>
</dbReference>
<proteinExistence type="inferred from homology"/>
<evidence type="ECO:0000256" key="5">
    <source>
        <dbReference type="SAM" id="MobiDB-lite"/>
    </source>
</evidence>
<name>A0A6B2GAC5_MYXSQ</name>
<accession>A0A6B2GAC5</accession>
<dbReference type="GO" id="GO:0022627">
    <property type="term" value="C:cytosolic small ribosomal subunit"/>
    <property type="evidence" value="ECO:0007669"/>
    <property type="project" value="TreeGrafter"/>
</dbReference>
<dbReference type="PANTHER" id="PTHR12538:SF0">
    <property type="entry name" value="40S RIBOSOMAL PROTEIN S26"/>
    <property type="match status" value="1"/>
</dbReference>
<dbReference type="AlphaFoldDB" id="A0A6B2GAC5"/>
<reference evidence="6" key="1">
    <citation type="submission" date="2018-11" db="EMBL/GenBank/DDBJ databases">
        <title>Myxobolus squamalis genome and transcriptome.</title>
        <authorList>
            <person name="Yahalomi D."/>
            <person name="Atkinson S.D."/>
            <person name="Neuhof M."/>
            <person name="Chang E.S."/>
            <person name="Philippe H."/>
            <person name="Cartwright P."/>
            <person name="Bartholomew J.L."/>
            <person name="Huchon D."/>
        </authorList>
    </citation>
    <scope>NUCLEOTIDE SEQUENCE</scope>
    <source>
        <strain evidence="6">71B08</strain>
        <tissue evidence="6">Whole</tissue>
    </source>
</reference>
<comment type="similarity">
    <text evidence="1 4">Belongs to the eukaryotic ribosomal protein eS26 family.</text>
</comment>
<dbReference type="PANTHER" id="PTHR12538">
    <property type="entry name" value="40S RIBOSOMAL PROTEIN S26"/>
    <property type="match status" value="1"/>
</dbReference>
<feature type="region of interest" description="Disordered" evidence="5">
    <location>
        <begin position="95"/>
        <end position="127"/>
    </location>
</feature>
<evidence type="ECO:0000256" key="4">
    <source>
        <dbReference type="RuleBase" id="RU363128"/>
    </source>
</evidence>
<keyword evidence="2 4" id="KW-0689">Ribosomal protein</keyword>
<keyword evidence="3 4" id="KW-0687">Ribonucleoprotein</keyword>
<organism evidence="6">
    <name type="scientific">Myxobolus squamalis</name>
    <name type="common">Myxosporean</name>
    <dbReference type="NCBI Taxonomy" id="59785"/>
    <lineage>
        <taxon>Eukaryota</taxon>
        <taxon>Metazoa</taxon>
        <taxon>Cnidaria</taxon>
        <taxon>Myxozoa</taxon>
        <taxon>Myxosporea</taxon>
        <taxon>Bivalvulida</taxon>
        <taxon>Platysporina</taxon>
        <taxon>Myxobolidae</taxon>
        <taxon>Myxobolus</taxon>
    </lineage>
</organism>
<dbReference type="GO" id="GO:0006412">
    <property type="term" value="P:translation"/>
    <property type="evidence" value="ECO:0007669"/>
    <property type="project" value="InterPro"/>
</dbReference>
<dbReference type="InterPro" id="IPR000892">
    <property type="entry name" value="Ribosomal_eS26"/>
</dbReference>
<dbReference type="EMBL" id="GHBR01005566">
    <property type="protein sequence ID" value="NDJ98499.1"/>
    <property type="molecule type" value="Transcribed_RNA"/>
</dbReference>
<evidence type="ECO:0000313" key="6">
    <source>
        <dbReference type="EMBL" id="NDJ98499.1"/>
    </source>
</evidence>